<feature type="transmembrane region" description="Helical" evidence="2">
    <location>
        <begin position="340"/>
        <end position="365"/>
    </location>
</feature>
<keyword evidence="2" id="KW-1133">Transmembrane helix</keyword>
<evidence type="ECO:0000259" key="3">
    <source>
        <dbReference type="Pfam" id="PF01757"/>
    </source>
</evidence>
<dbReference type="SUPFAM" id="SSF53448">
    <property type="entry name" value="Nucleotide-diphospho-sugar transferases"/>
    <property type="match status" value="1"/>
</dbReference>
<keyword evidence="6" id="KW-1185">Reference proteome</keyword>
<evidence type="ECO:0000256" key="2">
    <source>
        <dbReference type="SAM" id="Phobius"/>
    </source>
</evidence>
<feature type="transmembrane region" description="Helical" evidence="2">
    <location>
        <begin position="944"/>
        <end position="970"/>
    </location>
</feature>
<keyword evidence="2" id="KW-0472">Membrane</keyword>
<accession>A0AAD5SUX2</accession>
<organism evidence="5 6">
    <name type="scientific">Physocladia obscura</name>
    <dbReference type="NCBI Taxonomy" id="109957"/>
    <lineage>
        <taxon>Eukaryota</taxon>
        <taxon>Fungi</taxon>
        <taxon>Fungi incertae sedis</taxon>
        <taxon>Chytridiomycota</taxon>
        <taxon>Chytridiomycota incertae sedis</taxon>
        <taxon>Chytridiomycetes</taxon>
        <taxon>Chytridiales</taxon>
        <taxon>Chytriomycetaceae</taxon>
        <taxon>Physocladia</taxon>
    </lineage>
</organism>
<dbReference type="InterPro" id="IPR027389">
    <property type="entry name" value="B_mannosylTrfase_Bre-3/Egh"/>
</dbReference>
<dbReference type="Pfam" id="PF13632">
    <property type="entry name" value="Glyco_trans_2_3"/>
    <property type="match status" value="1"/>
</dbReference>
<dbReference type="Pfam" id="PF01757">
    <property type="entry name" value="Acyl_transf_3"/>
    <property type="match status" value="1"/>
</dbReference>
<evidence type="ECO:0000256" key="1">
    <source>
        <dbReference type="SAM" id="MobiDB-lite"/>
    </source>
</evidence>
<dbReference type="EMBL" id="JADGJH010001865">
    <property type="protein sequence ID" value="KAJ3108289.1"/>
    <property type="molecule type" value="Genomic_DNA"/>
</dbReference>
<dbReference type="PANTHER" id="PTHR16779:SF1">
    <property type="entry name" value="BETA-1,4-MANNOSYLTRANSFERASE EGH"/>
    <property type="match status" value="1"/>
</dbReference>
<feature type="transmembrane region" description="Helical" evidence="2">
    <location>
        <begin position="588"/>
        <end position="606"/>
    </location>
</feature>
<feature type="transmembrane region" description="Helical" evidence="2">
    <location>
        <begin position="792"/>
        <end position="810"/>
    </location>
</feature>
<evidence type="ECO:0000313" key="5">
    <source>
        <dbReference type="EMBL" id="KAJ3108289.1"/>
    </source>
</evidence>
<dbReference type="Proteomes" id="UP001211907">
    <property type="component" value="Unassembled WGS sequence"/>
</dbReference>
<gene>
    <name evidence="5" type="ORF">HK100_003458</name>
</gene>
<feature type="transmembrane region" description="Helical" evidence="2">
    <location>
        <begin position="406"/>
        <end position="428"/>
    </location>
</feature>
<feature type="region of interest" description="Disordered" evidence="1">
    <location>
        <begin position="444"/>
        <end position="479"/>
    </location>
</feature>
<feature type="domain" description="Glycosyltransferase 2-like" evidence="4">
    <location>
        <begin position="181"/>
        <end position="384"/>
    </location>
</feature>
<evidence type="ECO:0000259" key="4">
    <source>
        <dbReference type="Pfam" id="PF13632"/>
    </source>
</evidence>
<proteinExistence type="predicted"/>
<dbReference type="PANTHER" id="PTHR16779">
    <property type="entry name" value="BETA-1,4-MANNOSYLTRANSFERASE EGH"/>
    <property type="match status" value="1"/>
</dbReference>
<dbReference type="InterPro" id="IPR029044">
    <property type="entry name" value="Nucleotide-diphossugar_trans"/>
</dbReference>
<dbReference type="InterPro" id="IPR002656">
    <property type="entry name" value="Acyl_transf_3_dom"/>
</dbReference>
<feature type="transmembrane region" description="Helical" evidence="2">
    <location>
        <begin position="33"/>
        <end position="54"/>
    </location>
</feature>
<dbReference type="GO" id="GO:0005737">
    <property type="term" value="C:cytoplasm"/>
    <property type="evidence" value="ECO:0007669"/>
    <property type="project" value="TreeGrafter"/>
</dbReference>
<dbReference type="AlphaFoldDB" id="A0AAD5SUX2"/>
<name>A0AAD5SUX2_9FUNG</name>
<evidence type="ECO:0008006" key="7">
    <source>
        <dbReference type="Google" id="ProtNLM"/>
    </source>
</evidence>
<protein>
    <recommendedName>
        <fullName evidence="7">Acyltransferase 3 domain-containing protein</fullName>
    </recommendedName>
</protein>
<comment type="caution">
    <text evidence="5">The sequence shown here is derived from an EMBL/GenBank/DDBJ whole genome shotgun (WGS) entry which is preliminary data.</text>
</comment>
<evidence type="ECO:0000313" key="6">
    <source>
        <dbReference type="Proteomes" id="UP001211907"/>
    </source>
</evidence>
<feature type="transmembrane region" description="Helical" evidence="2">
    <location>
        <begin position="626"/>
        <end position="650"/>
    </location>
</feature>
<dbReference type="InterPro" id="IPR001173">
    <property type="entry name" value="Glyco_trans_2-like"/>
</dbReference>
<feature type="compositionally biased region" description="Polar residues" evidence="1">
    <location>
        <begin position="465"/>
        <end position="479"/>
    </location>
</feature>
<feature type="transmembrane region" description="Helical" evidence="2">
    <location>
        <begin position="66"/>
        <end position="88"/>
    </location>
</feature>
<feature type="transmembrane region" description="Helical" evidence="2">
    <location>
        <begin position="871"/>
        <end position="892"/>
    </location>
</feature>
<feature type="transmembrane region" description="Helical" evidence="2">
    <location>
        <begin position="372"/>
        <end position="391"/>
    </location>
</feature>
<feature type="domain" description="Acyltransferase 3" evidence="3">
    <location>
        <begin position="590"/>
        <end position="690"/>
    </location>
</feature>
<dbReference type="GO" id="GO:0019187">
    <property type="term" value="F:beta-1,4-mannosyltransferase activity"/>
    <property type="evidence" value="ECO:0007669"/>
    <property type="project" value="InterPro"/>
</dbReference>
<feature type="transmembrane region" description="Helical" evidence="2">
    <location>
        <begin position="671"/>
        <end position="688"/>
    </location>
</feature>
<feature type="transmembrane region" description="Helical" evidence="2">
    <location>
        <begin position="904"/>
        <end position="924"/>
    </location>
</feature>
<feature type="transmembrane region" description="Helical" evidence="2">
    <location>
        <begin position="756"/>
        <end position="772"/>
    </location>
</feature>
<dbReference type="GO" id="GO:0016747">
    <property type="term" value="F:acyltransferase activity, transferring groups other than amino-acyl groups"/>
    <property type="evidence" value="ECO:0007669"/>
    <property type="project" value="InterPro"/>
</dbReference>
<sequence length="1005" mass="113565">MTEYQTRPADLIDSKYIGWKHDFLRYGTACMQLGIFGVWLALGISFGLSFTLWVDVDRGSAVWADVLRAASVFMLPTVICLFIAFAFFPYTGINPKRITDWETPLYFRWTTRGTNPNLVRETITKSYDAINKFGNFFLEVNSAVYRDITLPASYQAPHGSKFKARAMHYGSIMSTAPREAYIIHLDEESVVTEELLLGIREFISHNKGYIGQGIITYAREGKGWQSWIAWIMDSVRVGDDYGRFRMQLLIGHVLVGMKGSFMVIPNELELEAGFDHGPHSSITEDAWFAFCYPDRIRFCPGRLVEQSPFNLGDVIKQRRRWATGLWKVIFHHPTPVYNKFILIFQMVTWLTAPLNVISVLCGLILSNYKASVMLAAYNGFVFGVFNFQYWWGCLNLVHSSVSEKVFALLVLPIILPSFVVFEGIAGYWGTFLPAQGFDLVQKENGQKVSDDTPEPQPPLGFEPSQLFNPSTQSMPTSSLQASDVPSTVIQLSVSDRSVTESSATRSVGSEGFLVTTSDLISDGTHLQKRDSTLYQGDSIIAHSIMPKSLVDLSPLKSNADLPRKSQDVKVVLAVEDKKKEVPREPRSYHFDGFRGLCSMVIVMHHLVDYTFGDAYPDVKNGPGKFIWFVASWSLYIFFILSGRVLSLNWLKAIKMGKTPSMEKLASSVIRRLLRLVIPSALVIFVQWICCQKDVFIYANDVEYNIMKSVTRGKPAWGDIGPNFSDYLEYVIQLFSGNISVANMLSLSSKMWAIQPIYMVIVSHFFVGTWILAVGSERNVEVDQKLAKSSLGFLAFALYVAYGNYASYVVYAEIPEYYAKNQTWLLDPALHLSTDIFPLYDLIPAICMFVLLETSPTMEWIFSSLPFQWLGQISMGIFLWAEFVIQIFVIPMIHKIYYDHGYTNYTGLVVIFWALTFIGVIIFASEAKVLTEDRTTKWSFKRFDAGVVAIVHAAPPAIFNYFADAFTMGYYSYIKGIRAKRQVQVTREAANASATSLDKKFKAGQV</sequence>
<keyword evidence="2" id="KW-0812">Transmembrane</keyword>
<reference evidence="5" key="1">
    <citation type="submission" date="2020-05" db="EMBL/GenBank/DDBJ databases">
        <title>Phylogenomic resolution of chytrid fungi.</title>
        <authorList>
            <person name="Stajich J.E."/>
            <person name="Amses K."/>
            <person name="Simmons R."/>
            <person name="Seto K."/>
            <person name="Myers J."/>
            <person name="Bonds A."/>
            <person name="Quandt C.A."/>
            <person name="Barry K."/>
            <person name="Liu P."/>
            <person name="Grigoriev I."/>
            <person name="Longcore J.E."/>
            <person name="James T.Y."/>
        </authorList>
    </citation>
    <scope>NUCLEOTIDE SEQUENCE</scope>
    <source>
        <strain evidence="5">JEL0513</strain>
    </source>
</reference>
<feature type="transmembrane region" description="Helical" evidence="2">
    <location>
        <begin position="246"/>
        <end position="264"/>
    </location>
</feature>